<accession>E7GCW8</accession>
<dbReference type="InterPro" id="IPR016785">
    <property type="entry name" value="ComGD"/>
</dbReference>
<evidence type="ECO:0000256" key="1">
    <source>
        <dbReference type="SAM" id="Phobius"/>
    </source>
</evidence>
<gene>
    <name evidence="2" type="ORF">HMPREF9488_02610</name>
</gene>
<dbReference type="NCBIfam" id="NF040982">
    <property type="entry name" value="ComGD"/>
    <property type="match status" value="1"/>
</dbReference>
<keyword evidence="3" id="KW-1185">Reference proteome</keyword>
<dbReference type="EMBL" id="ADKX01000039">
    <property type="protein sequence ID" value="EFW04327.1"/>
    <property type="molecule type" value="Genomic_DNA"/>
</dbReference>
<dbReference type="InterPro" id="IPR012902">
    <property type="entry name" value="N_methyl_site"/>
</dbReference>
<evidence type="ECO:0000313" key="2">
    <source>
        <dbReference type="EMBL" id="EFW04327.1"/>
    </source>
</evidence>
<evidence type="ECO:0008006" key="4">
    <source>
        <dbReference type="Google" id="ProtNLM"/>
    </source>
</evidence>
<keyword evidence="1" id="KW-0812">Transmembrane</keyword>
<dbReference type="Pfam" id="PF07963">
    <property type="entry name" value="N_methyl"/>
    <property type="match status" value="1"/>
</dbReference>
<protein>
    <recommendedName>
        <fullName evidence="4">Prepilin-type N-terminal cleavage/methylation domain-containing protein</fullName>
    </recommendedName>
</protein>
<dbReference type="OrthoDB" id="1644851at2"/>
<dbReference type="Proteomes" id="UP000003157">
    <property type="component" value="Unassembled WGS sequence"/>
</dbReference>
<dbReference type="GO" id="GO:0030420">
    <property type="term" value="P:establishment of competence for transformation"/>
    <property type="evidence" value="ECO:0007669"/>
    <property type="project" value="InterPro"/>
</dbReference>
<keyword evidence="1" id="KW-1133">Transmembrane helix</keyword>
<dbReference type="PIRSF" id="PIRSF021292">
    <property type="entry name" value="Competence_ComGD"/>
    <property type="match status" value="1"/>
</dbReference>
<dbReference type="AlphaFoldDB" id="E7GCW8"/>
<reference evidence="2 3" key="1">
    <citation type="submission" date="2010-12" db="EMBL/GenBank/DDBJ databases">
        <title>The Genome Sequence of Coprobacillus sp. strain 29_1.</title>
        <authorList>
            <consortium name="The Broad Institute Genome Sequencing Platform"/>
            <person name="Earl A."/>
            <person name="Ward D."/>
            <person name="Feldgarden M."/>
            <person name="Gevers D."/>
            <person name="Daigneault M."/>
            <person name="Sibley C.D."/>
            <person name="White A."/>
            <person name="Strauss J."/>
            <person name="Allen-Vercoe E."/>
            <person name="Young S.K."/>
            <person name="Zeng Q."/>
            <person name="Gargeya S."/>
            <person name="Fitzgerald M."/>
            <person name="Haas B."/>
            <person name="Abouelleil A."/>
            <person name="Alvarado L."/>
            <person name="Arachchi H.M."/>
            <person name="Berlin A."/>
            <person name="Brown A."/>
            <person name="Chapman S.B."/>
            <person name="Chen Z."/>
            <person name="Dunbar C."/>
            <person name="Freedman E."/>
            <person name="Gearin G."/>
            <person name="Gellesch M."/>
            <person name="Goldberg J."/>
            <person name="Griggs A."/>
            <person name="Gujja S."/>
            <person name="Heilman E."/>
            <person name="Heiman D."/>
            <person name="Howarth C."/>
            <person name="Larson L."/>
            <person name="Lui A."/>
            <person name="MacDonald P.J.P."/>
            <person name="Mehta T."/>
            <person name="Montmayeur A."/>
            <person name="Murphy C."/>
            <person name="Neiman D."/>
            <person name="Pearson M."/>
            <person name="Priest M."/>
            <person name="Roberts A."/>
            <person name="Saif S."/>
            <person name="Shea T."/>
            <person name="Shenoy N."/>
            <person name="Sisk P."/>
            <person name="Stolte C."/>
            <person name="Sykes S."/>
            <person name="White J."/>
            <person name="Yandava C."/>
            <person name="Nusbaum C."/>
            <person name="Birren B."/>
        </authorList>
    </citation>
    <scope>NUCLEOTIDE SEQUENCE [LARGE SCALE GENOMIC DNA]</scope>
    <source>
        <strain evidence="2 3">29_1</strain>
    </source>
</reference>
<dbReference type="NCBIfam" id="TIGR02532">
    <property type="entry name" value="IV_pilin_GFxxxE"/>
    <property type="match status" value="1"/>
</dbReference>
<dbReference type="eggNOG" id="ENOG5033165">
    <property type="taxonomic scope" value="Bacteria"/>
</dbReference>
<proteinExistence type="predicted"/>
<name>E7GCW8_9FIRM</name>
<keyword evidence="1" id="KW-0472">Membrane</keyword>
<feature type="transmembrane region" description="Helical" evidence="1">
    <location>
        <begin position="12"/>
        <end position="31"/>
    </location>
</feature>
<organism evidence="2 3">
    <name type="scientific">Coprobacillus cateniformis</name>
    <dbReference type="NCBI Taxonomy" id="100884"/>
    <lineage>
        <taxon>Bacteria</taxon>
        <taxon>Bacillati</taxon>
        <taxon>Bacillota</taxon>
        <taxon>Erysipelotrichia</taxon>
        <taxon>Erysipelotrichales</taxon>
        <taxon>Coprobacillaceae</taxon>
        <taxon>Coprobacillus</taxon>
    </lineage>
</organism>
<dbReference type="HOGENOM" id="CLU_1882161_0_0_9"/>
<dbReference type="STRING" id="100884.GCA_000269565_00263"/>
<comment type="caution">
    <text evidence="2">The sequence shown here is derived from an EMBL/GenBank/DDBJ whole genome shotgun (WGS) entry which is preliminary data.</text>
</comment>
<evidence type="ECO:0000313" key="3">
    <source>
        <dbReference type="Proteomes" id="UP000003157"/>
    </source>
</evidence>
<sequence length="131" mass="15251">MLTNRGFTLVETLFVLFIICMLSLLTMTLHLPNKNNQVIIQEITEFLNQAKLEAIVSKKTVTVQFLKDKVLWKTTDKEKNYQLSENTYFDSYKMTFNSAGHIKTAKTVTYHTLQQDFQFVYQVGSGCFYVQ</sequence>